<dbReference type="OrthoDB" id="112777at2"/>
<dbReference type="Pfam" id="PF01370">
    <property type="entry name" value="Epimerase"/>
    <property type="match status" value="1"/>
</dbReference>
<dbReference type="InterPro" id="IPR001509">
    <property type="entry name" value="Epimerase_deHydtase"/>
</dbReference>
<dbReference type="InterPro" id="IPR036291">
    <property type="entry name" value="NAD(P)-bd_dom_sf"/>
</dbReference>
<dbReference type="AlphaFoldDB" id="F3KUQ1"/>
<proteinExistence type="predicted"/>
<comment type="caution">
    <text evidence="2">The sequence shown here is derived from an EMBL/GenBank/DDBJ whole genome shotgun (WGS) entry which is preliminary data.</text>
</comment>
<reference evidence="2 3" key="1">
    <citation type="journal article" date="2011" name="EMBO J.">
        <title>Structural diversity of bacterial flagellar motors.</title>
        <authorList>
            <person name="Chen S."/>
            <person name="Beeby M."/>
            <person name="Murphy G.E."/>
            <person name="Leadbetter J.R."/>
            <person name="Hendrixson D.R."/>
            <person name="Briegel A."/>
            <person name="Li Z."/>
            <person name="Shi J."/>
            <person name="Tocheva E.I."/>
            <person name="Muller A."/>
            <person name="Dobro M.J."/>
            <person name="Jensen G.J."/>
        </authorList>
    </citation>
    <scope>NUCLEOTIDE SEQUENCE [LARGE SCALE GENOMIC DNA]</scope>
    <source>
        <strain evidence="2 3">ATCC 19624</strain>
    </source>
</reference>
<organism evidence="2 3">
    <name type="scientific">Hylemonella gracilis ATCC 19624</name>
    <dbReference type="NCBI Taxonomy" id="887062"/>
    <lineage>
        <taxon>Bacteria</taxon>
        <taxon>Pseudomonadati</taxon>
        <taxon>Pseudomonadota</taxon>
        <taxon>Betaproteobacteria</taxon>
        <taxon>Burkholderiales</taxon>
        <taxon>Comamonadaceae</taxon>
        <taxon>Hylemonella</taxon>
    </lineage>
</organism>
<dbReference type="SUPFAM" id="SSF51735">
    <property type="entry name" value="NAD(P)-binding Rossmann-fold domains"/>
    <property type="match status" value="1"/>
</dbReference>
<protein>
    <submittedName>
        <fullName evidence="2">Short-chain dehydrogenase/reductase SDR</fullName>
    </submittedName>
</protein>
<feature type="domain" description="NAD-dependent epimerase/dehydratase" evidence="1">
    <location>
        <begin position="19"/>
        <end position="230"/>
    </location>
</feature>
<dbReference type="STRING" id="887062.HGR_10927"/>
<dbReference type="Proteomes" id="UP000016368">
    <property type="component" value="Unassembled WGS sequence"/>
</dbReference>
<dbReference type="EMBL" id="AEGR01000063">
    <property type="protein sequence ID" value="EGI76481.1"/>
    <property type="molecule type" value="Genomic_DNA"/>
</dbReference>
<dbReference type="RefSeq" id="WP_006298260.1">
    <property type="nucleotide sequence ID" value="NZ_AEGR01000063.1"/>
</dbReference>
<gene>
    <name evidence="2" type="ORF">HGR_10927</name>
</gene>
<sequence>MQDSQQTNAAAAPRAAGQALVLGATGGIGGEVARQLRQAGWHVRAMKRGVQATVDGAGIEWVPGDALNAADVRAAAQGCSVIVHAVNPPGYRRWAEWVLPMMDNTIAAARALGATVVLPGTVYNYGPDVFAQAIREDAPQNPVTRKGAIRVALEQRLADASASGEMRVIIVRAGDFFGPKAGNNWLAQGMVKPRQAVTAVQLPSAPGVGHQYAYLPDVAATMLALLQRRHELPAFARFHMAGYWDADGREFGRAIQRVVARRGGKSPALKSFPWWLMRLASPFVATLRELLEMRYLWTTEVRMDNQQLVRVLGKEPHTPLEAAIEATLEGLGCLQVGKAGLRV</sequence>
<name>F3KUQ1_9BURK</name>
<evidence type="ECO:0000313" key="2">
    <source>
        <dbReference type="EMBL" id="EGI76481.1"/>
    </source>
</evidence>
<accession>F3KUQ1</accession>
<evidence type="ECO:0000313" key="3">
    <source>
        <dbReference type="Proteomes" id="UP000016368"/>
    </source>
</evidence>
<evidence type="ECO:0000259" key="1">
    <source>
        <dbReference type="Pfam" id="PF01370"/>
    </source>
</evidence>
<keyword evidence="3" id="KW-1185">Reference proteome</keyword>
<dbReference type="PANTHER" id="PTHR48079">
    <property type="entry name" value="PROTEIN YEEZ"/>
    <property type="match status" value="1"/>
</dbReference>
<dbReference type="GO" id="GO:0005737">
    <property type="term" value="C:cytoplasm"/>
    <property type="evidence" value="ECO:0007669"/>
    <property type="project" value="TreeGrafter"/>
</dbReference>
<dbReference type="Gene3D" id="3.40.50.720">
    <property type="entry name" value="NAD(P)-binding Rossmann-like Domain"/>
    <property type="match status" value="1"/>
</dbReference>
<dbReference type="PANTHER" id="PTHR48079:SF6">
    <property type="entry name" value="NAD(P)-BINDING DOMAIN-CONTAINING PROTEIN-RELATED"/>
    <property type="match status" value="1"/>
</dbReference>
<dbReference type="eggNOG" id="COG0451">
    <property type="taxonomic scope" value="Bacteria"/>
</dbReference>
<dbReference type="GO" id="GO:0004029">
    <property type="term" value="F:aldehyde dehydrogenase (NAD+) activity"/>
    <property type="evidence" value="ECO:0007669"/>
    <property type="project" value="TreeGrafter"/>
</dbReference>
<dbReference type="InterPro" id="IPR051783">
    <property type="entry name" value="NAD(P)-dependent_oxidoreduct"/>
</dbReference>